<evidence type="ECO:0000313" key="1">
    <source>
        <dbReference type="Proteomes" id="UP000887565"/>
    </source>
</evidence>
<accession>A0A915IW37</accession>
<proteinExistence type="predicted"/>
<dbReference type="AlphaFoldDB" id="A0A915IW37"/>
<dbReference type="Proteomes" id="UP000887565">
    <property type="component" value="Unplaced"/>
</dbReference>
<dbReference type="WBParaSite" id="nRc.2.0.1.t18006-RA">
    <property type="protein sequence ID" value="nRc.2.0.1.t18006-RA"/>
    <property type="gene ID" value="nRc.2.0.1.g18006"/>
</dbReference>
<protein>
    <submittedName>
        <fullName evidence="2">Uncharacterized protein</fullName>
    </submittedName>
</protein>
<organism evidence="1 2">
    <name type="scientific">Romanomermis culicivorax</name>
    <name type="common">Nematode worm</name>
    <dbReference type="NCBI Taxonomy" id="13658"/>
    <lineage>
        <taxon>Eukaryota</taxon>
        <taxon>Metazoa</taxon>
        <taxon>Ecdysozoa</taxon>
        <taxon>Nematoda</taxon>
        <taxon>Enoplea</taxon>
        <taxon>Dorylaimia</taxon>
        <taxon>Mermithida</taxon>
        <taxon>Mermithoidea</taxon>
        <taxon>Mermithidae</taxon>
        <taxon>Romanomermis</taxon>
    </lineage>
</organism>
<keyword evidence="1" id="KW-1185">Reference proteome</keyword>
<sequence>MVKDTNSEKCGITQQAHSIFPSSFKLFPLLIKRPNIATGTINIQTTIHDIKASPKAIDLVRKACARNG</sequence>
<reference evidence="2" key="1">
    <citation type="submission" date="2022-11" db="UniProtKB">
        <authorList>
            <consortium name="WormBaseParasite"/>
        </authorList>
    </citation>
    <scope>IDENTIFICATION</scope>
</reference>
<evidence type="ECO:0000313" key="2">
    <source>
        <dbReference type="WBParaSite" id="nRc.2.0.1.t18006-RA"/>
    </source>
</evidence>
<name>A0A915IW37_ROMCU</name>